<comment type="subcellular location">
    <subcellularLocation>
        <location evidence="1">Membrane</location>
        <topology evidence="1">Single-pass type II membrane protein</topology>
    </subcellularLocation>
</comment>
<dbReference type="InterPro" id="IPR050344">
    <property type="entry name" value="Peptidase_M1_aminopeptidases"/>
</dbReference>
<dbReference type="Pfam" id="PF01433">
    <property type="entry name" value="Peptidase_M1"/>
    <property type="match status" value="1"/>
</dbReference>
<keyword evidence="7 14" id="KW-0862">Zinc</keyword>
<evidence type="ECO:0000256" key="15">
    <source>
        <dbReference type="PIRSR" id="PIRSR634016-4"/>
    </source>
</evidence>
<evidence type="ECO:0000256" key="12">
    <source>
        <dbReference type="ARBA" id="ARBA00023180"/>
    </source>
</evidence>
<feature type="transmembrane region" description="Helical" evidence="16">
    <location>
        <begin position="36"/>
        <end position="58"/>
    </location>
</feature>
<feature type="binding site" evidence="14">
    <location>
        <position position="464"/>
    </location>
    <ligand>
        <name>Zn(2+)</name>
        <dbReference type="ChEBI" id="CHEBI:29105"/>
        <note>catalytic</note>
    </ligand>
</feature>
<evidence type="ECO:0000256" key="1">
    <source>
        <dbReference type="ARBA" id="ARBA00004606"/>
    </source>
</evidence>
<evidence type="ECO:0000256" key="7">
    <source>
        <dbReference type="ARBA" id="ARBA00022833"/>
    </source>
</evidence>
<dbReference type="AlphaFoldDB" id="A0A553PY32"/>
<reference evidence="19 20" key="1">
    <citation type="journal article" date="2019" name="Sci. Data">
        <title>Hybrid genome assembly and annotation of Danionella translucida.</title>
        <authorList>
            <person name="Kadobianskyi M."/>
            <person name="Schulze L."/>
            <person name="Schuelke M."/>
            <person name="Judkewitz B."/>
        </authorList>
    </citation>
    <scope>NUCLEOTIDE SEQUENCE [LARGE SCALE GENOMIC DNA]</scope>
    <source>
        <strain evidence="19 20">Bolton</strain>
    </source>
</reference>
<dbReference type="EMBL" id="SRMA01026547">
    <property type="protein sequence ID" value="TRY82594.1"/>
    <property type="molecule type" value="Genomic_DNA"/>
</dbReference>
<gene>
    <name evidence="19" type="ORF">DNTS_030591</name>
</gene>
<comment type="similarity">
    <text evidence="2">Belongs to the peptidase M1 family.</text>
</comment>
<dbReference type="GO" id="GO:0070006">
    <property type="term" value="F:metalloaminopeptidase activity"/>
    <property type="evidence" value="ECO:0007669"/>
    <property type="project" value="TreeGrafter"/>
</dbReference>
<dbReference type="CDD" id="cd09601">
    <property type="entry name" value="M1_APN-Q_like"/>
    <property type="match status" value="1"/>
</dbReference>
<dbReference type="PANTHER" id="PTHR11533">
    <property type="entry name" value="PROTEASE M1 ZINC METALLOPROTEASE"/>
    <property type="match status" value="1"/>
</dbReference>
<keyword evidence="12" id="KW-0325">Glycoprotein</keyword>
<comment type="cofactor">
    <cofactor evidence="14">
        <name>Zn(2+)</name>
        <dbReference type="ChEBI" id="CHEBI:29105"/>
    </cofactor>
    <text evidence="14">Binds 1 zinc ion per subunit.</text>
</comment>
<name>A0A553PY32_9TELE</name>
<evidence type="ECO:0000256" key="13">
    <source>
        <dbReference type="PIRSR" id="PIRSR634016-1"/>
    </source>
</evidence>
<dbReference type="InterPro" id="IPR014782">
    <property type="entry name" value="Peptidase_M1_dom"/>
</dbReference>
<evidence type="ECO:0000256" key="10">
    <source>
        <dbReference type="ARBA" id="ARBA00023049"/>
    </source>
</evidence>
<evidence type="ECO:0000256" key="8">
    <source>
        <dbReference type="ARBA" id="ARBA00022968"/>
    </source>
</evidence>
<proteinExistence type="inferred from homology"/>
<evidence type="ECO:0000256" key="4">
    <source>
        <dbReference type="ARBA" id="ARBA00022692"/>
    </source>
</evidence>
<feature type="site" description="Transition state stabilizer" evidence="15">
    <location>
        <position position="530"/>
    </location>
</feature>
<sequence length="612" mass="69307">MQDSPEQAPNTPRSISRGFIPGFSVMGKGFYISKPFCFLIIALGVGFALAIFGLSVAYSREKQKNEEKSMNESGVVLTEAPYTTSVPSNEPWDNFRLPDNLLPEFYNITLWPRLVKDEAGIYIFTGKSGVAFKCVKDTNLIILHSCELNFSLTPEMHHASLMDLGGGSAPGIQRTWLQTQTDFLVIQLKRNLTVGKTYWLYTEFTGELSDHLEGFYRSVYTENATEKVIASTQMQPTSARSVFPCFDEPAMKAVFHLTLLHPPGTVALANGMETGTENVTIDNQEVLQTGFEPTKKMSTYLLALVISEFISIRSAVEANVLVRIWGRGEAIKKGLGECAFNVTIPILKYLESYYNITYPLSKSGALKDTVHMGKQRTYELIDRKMTENILLNLLDHIALPEFKEAAMENWGLVTYGEFSLFYDPEVSAYEEKEWVVHTITHELAHMWFGNFVTMRWWNDLWLNEGFASYVSYLGVDHVQPTWNFKDLMVQQQVYSAFTVDALVSSHPLSPPEDEINTPLEIHQLFDTITYSKGAAILRMLSEFLSESVFTQGLHNYLQEFAYNNTAYTDLWRKLQEVSYNLFLYDGNDMCVCLIGTFGMDWQPVQGVPLPLG</sequence>
<keyword evidence="5 14" id="KW-0479">Metal-binding</keyword>
<keyword evidence="6" id="KW-0378">Hydrolase</keyword>
<feature type="binding site" evidence="14">
    <location>
        <position position="445"/>
    </location>
    <ligand>
        <name>Zn(2+)</name>
        <dbReference type="ChEBI" id="CHEBI:29105"/>
        <note>catalytic</note>
    </ligand>
</feature>
<feature type="binding site" evidence="14">
    <location>
        <position position="441"/>
    </location>
    <ligand>
        <name>Zn(2+)</name>
        <dbReference type="ChEBI" id="CHEBI:29105"/>
        <note>catalytic</note>
    </ligand>
</feature>
<comment type="caution">
    <text evidence="19">The sequence shown here is derived from an EMBL/GenBank/DDBJ whole genome shotgun (WGS) entry which is preliminary data.</text>
</comment>
<evidence type="ECO:0000259" key="17">
    <source>
        <dbReference type="Pfam" id="PF01433"/>
    </source>
</evidence>
<dbReference type="InterPro" id="IPR034016">
    <property type="entry name" value="M1_APN-typ"/>
</dbReference>
<dbReference type="InterPro" id="IPR027268">
    <property type="entry name" value="Peptidase_M4/M1_CTD_sf"/>
</dbReference>
<dbReference type="Pfam" id="PF17900">
    <property type="entry name" value="Peptidase_M1_N"/>
    <property type="match status" value="1"/>
</dbReference>
<dbReference type="InterPro" id="IPR045357">
    <property type="entry name" value="Aminopeptidase_N-like_N"/>
</dbReference>
<evidence type="ECO:0000256" key="16">
    <source>
        <dbReference type="SAM" id="Phobius"/>
    </source>
</evidence>
<keyword evidence="4 16" id="KW-0812">Transmembrane</keyword>
<evidence type="ECO:0000256" key="11">
    <source>
        <dbReference type="ARBA" id="ARBA00023136"/>
    </source>
</evidence>
<dbReference type="Gene3D" id="2.60.40.1730">
    <property type="entry name" value="tricorn interacting facor f3 domain"/>
    <property type="match status" value="1"/>
</dbReference>
<feature type="domain" description="Peptidase M1 membrane alanine aminopeptidase" evidence="17">
    <location>
        <begin position="377"/>
        <end position="578"/>
    </location>
</feature>
<keyword evidence="20" id="KW-1185">Reference proteome</keyword>
<dbReference type="OrthoDB" id="510539at2759"/>
<dbReference type="Proteomes" id="UP000316079">
    <property type="component" value="Unassembled WGS sequence"/>
</dbReference>
<reference evidence="19" key="2">
    <citation type="submission" date="2019-04" db="EMBL/GenBank/DDBJ databases">
        <authorList>
            <person name="Kadobianskyi M."/>
            <person name="Schulze L."/>
            <person name="Schuelke M."/>
            <person name="Judkewitz B."/>
        </authorList>
    </citation>
    <scope>NUCLEOTIDE SEQUENCE</scope>
    <source>
        <strain evidence="19">Bolton</strain>
        <tissue evidence="19">Whole-body</tissue>
    </source>
</reference>
<dbReference type="PRINTS" id="PR00756">
    <property type="entry name" value="ALADIPTASE"/>
</dbReference>
<dbReference type="STRING" id="623744.A0A553PY32"/>
<evidence type="ECO:0000256" key="14">
    <source>
        <dbReference type="PIRSR" id="PIRSR634016-3"/>
    </source>
</evidence>
<accession>A0A553PY32</accession>
<organism evidence="19 20">
    <name type="scientific">Danionella cerebrum</name>
    <dbReference type="NCBI Taxonomy" id="2873325"/>
    <lineage>
        <taxon>Eukaryota</taxon>
        <taxon>Metazoa</taxon>
        <taxon>Chordata</taxon>
        <taxon>Craniata</taxon>
        <taxon>Vertebrata</taxon>
        <taxon>Euteleostomi</taxon>
        <taxon>Actinopterygii</taxon>
        <taxon>Neopterygii</taxon>
        <taxon>Teleostei</taxon>
        <taxon>Ostariophysi</taxon>
        <taxon>Cypriniformes</taxon>
        <taxon>Danionidae</taxon>
        <taxon>Danioninae</taxon>
        <taxon>Danionella</taxon>
    </lineage>
</organism>
<keyword evidence="11 16" id="KW-0472">Membrane</keyword>
<evidence type="ECO:0000256" key="3">
    <source>
        <dbReference type="ARBA" id="ARBA00022670"/>
    </source>
</evidence>
<dbReference type="GO" id="GO:0005615">
    <property type="term" value="C:extracellular space"/>
    <property type="evidence" value="ECO:0007669"/>
    <property type="project" value="TreeGrafter"/>
</dbReference>
<dbReference type="GO" id="GO:0005737">
    <property type="term" value="C:cytoplasm"/>
    <property type="evidence" value="ECO:0007669"/>
    <property type="project" value="TreeGrafter"/>
</dbReference>
<dbReference type="InterPro" id="IPR042097">
    <property type="entry name" value="Aminopeptidase_N-like_N_sf"/>
</dbReference>
<dbReference type="EMBL" id="SRMA01026547">
    <property type="protein sequence ID" value="TRY82595.1"/>
    <property type="molecule type" value="Genomic_DNA"/>
</dbReference>
<evidence type="ECO:0000256" key="6">
    <source>
        <dbReference type="ARBA" id="ARBA00022801"/>
    </source>
</evidence>
<evidence type="ECO:0000256" key="9">
    <source>
        <dbReference type="ARBA" id="ARBA00022989"/>
    </source>
</evidence>
<keyword evidence="3" id="KW-0645">Protease</keyword>
<feature type="active site" description="Proton acceptor" evidence="13">
    <location>
        <position position="442"/>
    </location>
</feature>
<evidence type="ECO:0000256" key="5">
    <source>
        <dbReference type="ARBA" id="ARBA00022723"/>
    </source>
</evidence>
<feature type="domain" description="Aminopeptidase N-like N-terminal" evidence="18">
    <location>
        <begin position="103"/>
        <end position="301"/>
    </location>
</feature>
<keyword evidence="8" id="KW-0735">Signal-anchor</keyword>
<dbReference type="GO" id="GO:0008270">
    <property type="term" value="F:zinc ion binding"/>
    <property type="evidence" value="ECO:0007669"/>
    <property type="project" value="InterPro"/>
</dbReference>
<dbReference type="GO" id="GO:0042277">
    <property type="term" value="F:peptide binding"/>
    <property type="evidence" value="ECO:0007669"/>
    <property type="project" value="TreeGrafter"/>
</dbReference>
<evidence type="ECO:0000259" key="18">
    <source>
        <dbReference type="Pfam" id="PF17900"/>
    </source>
</evidence>
<protein>
    <submittedName>
        <fullName evidence="19">Uncharacterized protein</fullName>
    </submittedName>
</protein>
<keyword evidence="10" id="KW-0482">Metalloprotease</keyword>
<dbReference type="GO" id="GO:0005886">
    <property type="term" value="C:plasma membrane"/>
    <property type="evidence" value="ECO:0007669"/>
    <property type="project" value="TreeGrafter"/>
</dbReference>
<evidence type="ECO:0000256" key="2">
    <source>
        <dbReference type="ARBA" id="ARBA00010136"/>
    </source>
</evidence>
<dbReference type="FunFam" id="2.60.40.1730:FF:000001">
    <property type="entry name" value="Leucyl-cystinyl aminopeptidase"/>
    <property type="match status" value="1"/>
</dbReference>
<evidence type="ECO:0000313" key="20">
    <source>
        <dbReference type="Proteomes" id="UP000316079"/>
    </source>
</evidence>
<dbReference type="GO" id="GO:0006508">
    <property type="term" value="P:proteolysis"/>
    <property type="evidence" value="ECO:0007669"/>
    <property type="project" value="UniProtKB-KW"/>
</dbReference>
<keyword evidence="9 16" id="KW-1133">Transmembrane helix</keyword>
<evidence type="ECO:0000313" key="19">
    <source>
        <dbReference type="EMBL" id="TRY82595.1"/>
    </source>
</evidence>
<dbReference type="Gene3D" id="1.10.390.10">
    <property type="entry name" value="Neutral Protease Domain 2"/>
    <property type="match status" value="1"/>
</dbReference>
<dbReference type="PANTHER" id="PTHR11533:SF300">
    <property type="entry name" value="AMINOPEPTIDASE"/>
    <property type="match status" value="1"/>
</dbReference>
<dbReference type="GO" id="GO:0043171">
    <property type="term" value="P:peptide catabolic process"/>
    <property type="evidence" value="ECO:0007669"/>
    <property type="project" value="TreeGrafter"/>
</dbReference>
<dbReference type="SUPFAM" id="SSF55486">
    <property type="entry name" value="Metalloproteases ('zincins'), catalytic domain"/>
    <property type="match status" value="1"/>
</dbReference>
<dbReference type="SUPFAM" id="SSF63737">
    <property type="entry name" value="Leukotriene A4 hydrolase N-terminal domain"/>
    <property type="match status" value="1"/>
</dbReference>
<dbReference type="InterPro" id="IPR001930">
    <property type="entry name" value="Peptidase_M1"/>
</dbReference>